<proteinExistence type="inferred from homology"/>
<evidence type="ECO:0000259" key="11">
    <source>
        <dbReference type="PROSITE" id="PS51779"/>
    </source>
</evidence>
<dbReference type="Pfam" id="PF03799">
    <property type="entry name" value="FtsQ_DivIB_C"/>
    <property type="match status" value="1"/>
</dbReference>
<dbReference type="AlphaFoldDB" id="A0A917A719"/>
<dbReference type="InterPro" id="IPR005548">
    <property type="entry name" value="Cell_div_FtsQ/DivIB_C"/>
</dbReference>
<evidence type="ECO:0000256" key="8">
    <source>
        <dbReference type="ARBA" id="ARBA00023306"/>
    </source>
</evidence>
<keyword evidence="4 9" id="KW-0132">Cell division</keyword>
<dbReference type="PANTHER" id="PTHR35851:SF1">
    <property type="entry name" value="CELL DIVISION PROTEIN FTSQ"/>
    <property type="match status" value="1"/>
</dbReference>
<accession>A0A917A719</accession>
<dbReference type="PANTHER" id="PTHR35851">
    <property type="entry name" value="CELL DIVISION PROTEIN FTSQ"/>
    <property type="match status" value="1"/>
</dbReference>
<comment type="caution">
    <text evidence="12">The sequence shown here is derived from an EMBL/GenBank/DDBJ whole genome shotgun (WGS) entry which is preliminary data.</text>
</comment>
<evidence type="ECO:0000256" key="7">
    <source>
        <dbReference type="ARBA" id="ARBA00023136"/>
    </source>
</evidence>
<dbReference type="Pfam" id="PF08478">
    <property type="entry name" value="POTRA_1"/>
    <property type="match status" value="1"/>
</dbReference>
<comment type="similarity">
    <text evidence="9">Belongs to the FtsQ/DivIB family. FtsQ subfamily.</text>
</comment>
<keyword evidence="5 9" id="KW-0812">Transmembrane</keyword>
<dbReference type="GO" id="GO:0090529">
    <property type="term" value="P:cell septum assembly"/>
    <property type="evidence" value="ECO:0007669"/>
    <property type="project" value="InterPro"/>
</dbReference>
<evidence type="ECO:0000256" key="9">
    <source>
        <dbReference type="HAMAP-Rule" id="MF_00911"/>
    </source>
</evidence>
<dbReference type="HAMAP" id="MF_00911">
    <property type="entry name" value="FtsQ_subfam"/>
    <property type="match status" value="1"/>
</dbReference>
<keyword evidence="7 9" id="KW-0472">Membrane</keyword>
<dbReference type="EMBL" id="BMFJ01000001">
    <property type="protein sequence ID" value="GGE32008.1"/>
    <property type="molecule type" value="Genomic_DNA"/>
</dbReference>
<evidence type="ECO:0000256" key="5">
    <source>
        <dbReference type="ARBA" id="ARBA00022692"/>
    </source>
</evidence>
<evidence type="ECO:0000313" key="12">
    <source>
        <dbReference type="EMBL" id="GGE32008.1"/>
    </source>
</evidence>
<name>A0A917A719_9RHOB</name>
<keyword evidence="6 9" id="KW-1133">Transmembrane helix</keyword>
<dbReference type="RefSeq" id="WP_188477549.1">
    <property type="nucleotide sequence ID" value="NZ_BMFJ01000001.1"/>
</dbReference>
<feature type="domain" description="POTRA" evidence="11">
    <location>
        <begin position="104"/>
        <end position="172"/>
    </location>
</feature>
<comment type="function">
    <text evidence="9">Essential cell division protein.</text>
</comment>
<dbReference type="PROSITE" id="PS51779">
    <property type="entry name" value="POTRA"/>
    <property type="match status" value="1"/>
</dbReference>
<evidence type="ECO:0000256" key="4">
    <source>
        <dbReference type="ARBA" id="ARBA00022618"/>
    </source>
</evidence>
<dbReference type="GO" id="GO:0032153">
    <property type="term" value="C:cell division site"/>
    <property type="evidence" value="ECO:0007669"/>
    <property type="project" value="UniProtKB-UniRule"/>
</dbReference>
<comment type="subcellular location">
    <subcellularLocation>
        <location evidence="9">Cell inner membrane</location>
        <topology evidence="9">Single-pass type II membrane protein</topology>
    </subcellularLocation>
    <subcellularLocation>
        <location evidence="1">Membrane</location>
    </subcellularLocation>
    <text evidence="9">Localizes to the division septum.</text>
</comment>
<keyword evidence="8 9" id="KW-0131">Cell cycle</keyword>
<evidence type="ECO:0000313" key="13">
    <source>
        <dbReference type="Proteomes" id="UP000612855"/>
    </source>
</evidence>
<keyword evidence="2 9" id="KW-1003">Cell membrane</keyword>
<dbReference type="InterPro" id="IPR034746">
    <property type="entry name" value="POTRA"/>
</dbReference>
<dbReference type="GO" id="GO:0043093">
    <property type="term" value="P:FtsZ-dependent cytokinesis"/>
    <property type="evidence" value="ECO:0007669"/>
    <property type="project" value="UniProtKB-UniRule"/>
</dbReference>
<dbReference type="InterPro" id="IPR013685">
    <property type="entry name" value="POTRA_FtsQ_type"/>
</dbReference>
<dbReference type="InterPro" id="IPR045335">
    <property type="entry name" value="FtsQ_C_sf"/>
</dbReference>
<protein>
    <recommendedName>
        <fullName evidence="9">Cell division protein FtsQ</fullName>
    </recommendedName>
</protein>
<dbReference type="Proteomes" id="UP000612855">
    <property type="component" value="Unassembled WGS sequence"/>
</dbReference>
<evidence type="ECO:0000256" key="6">
    <source>
        <dbReference type="ARBA" id="ARBA00022989"/>
    </source>
</evidence>
<gene>
    <name evidence="9 12" type="primary">ftsQ</name>
    <name evidence="12" type="ORF">GCM10011360_19970</name>
</gene>
<dbReference type="GO" id="GO:0005886">
    <property type="term" value="C:plasma membrane"/>
    <property type="evidence" value="ECO:0007669"/>
    <property type="project" value="UniProtKB-SubCell"/>
</dbReference>
<evidence type="ECO:0000256" key="10">
    <source>
        <dbReference type="SAM" id="MobiDB-lite"/>
    </source>
</evidence>
<feature type="region of interest" description="Disordered" evidence="10">
    <location>
        <begin position="1"/>
        <end position="42"/>
    </location>
</feature>
<keyword evidence="3 9" id="KW-0997">Cell inner membrane</keyword>
<feature type="transmembrane region" description="Helical" evidence="9">
    <location>
        <begin position="59"/>
        <end position="78"/>
    </location>
</feature>
<feature type="compositionally biased region" description="Basic and acidic residues" evidence="10">
    <location>
        <begin position="28"/>
        <end position="37"/>
    </location>
</feature>
<dbReference type="Gene3D" id="3.40.50.11690">
    <property type="entry name" value="Cell division protein FtsQ/DivIB"/>
    <property type="match status" value="1"/>
</dbReference>
<organism evidence="12 13">
    <name type="scientific">Primorskyibacter flagellatus</name>
    <dbReference type="NCBI Taxonomy" id="1387277"/>
    <lineage>
        <taxon>Bacteria</taxon>
        <taxon>Pseudomonadati</taxon>
        <taxon>Pseudomonadota</taxon>
        <taxon>Alphaproteobacteria</taxon>
        <taxon>Rhodobacterales</taxon>
        <taxon>Roseobacteraceae</taxon>
        <taxon>Primorskyibacter</taxon>
    </lineage>
</organism>
<evidence type="ECO:0000256" key="1">
    <source>
        <dbReference type="ARBA" id="ARBA00004370"/>
    </source>
</evidence>
<reference evidence="13" key="1">
    <citation type="journal article" date="2019" name="Int. J. Syst. Evol. Microbiol.">
        <title>The Global Catalogue of Microorganisms (GCM) 10K type strain sequencing project: providing services to taxonomists for standard genome sequencing and annotation.</title>
        <authorList>
            <consortium name="The Broad Institute Genomics Platform"/>
            <consortium name="The Broad Institute Genome Sequencing Center for Infectious Disease"/>
            <person name="Wu L."/>
            <person name="Ma J."/>
        </authorList>
    </citation>
    <scope>NUCLEOTIDE SEQUENCE [LARGE SCALE GENOMIC DNA]</scope>
    <source>
        <strain evidence="13">CGMCC 1.12664</strain>
    </source>
</reference>
<evidence type="ECO:0000256" key="3">
    <source>
        <dbReference type="ARBA" id="ARBA00022519"/>
    </source>
</evidence>
<sequence length="319" mass="35518">MQPLIATREATPVTAVKPSPKAPPKPPSRREAEKPRVDPAPSRAAYRMQRVMLTPAYRLTLRVLLPFVISMSVVAVYMSDADRRDAVVLGLQDLRNQIETRPEFMVKLMAIDGASTEVEADIREISQIDFPVSTFDLDLETLRTSILGLPAVADVGVRVKQLGVLEVTVTERQPALLWRSRNGVQVLDETGIVIGDLGSRTLRPDLPLIAGHGADRAVNEALELLRIAEPLQDRLRGLVRIGERRWDVVLDPDLRIMLPDDRPDLALERAIALHEAQDVLNRDVSALDLRLAARPTIRMNAGALDRWRQIKDMVVETGN</sequence>
<dbReference type="InterPro" id="IPR026579">
    <property type="entry name" value="FtsQ"/>
</dbReference>
<evidence type="ECO:0000256" key="2">
    <source>
        <dbReference type="ARBA" id="ARBA00022475"/>
    </source>
</evidence>
<keyword evidence="13" id="KW-1185">Reference proteome</keyword>